<feature type="compositionally biased region" description="Polar residues" evidence="1">
    <location>
        <begin position="306"/>
        <end position="323"/>
    </location>
</feature>
<feature type="compositionally biased region" description="Low complexity" evidence="1">
    <location>
        <begin position="349"/>
        <end position="392"/>
    </location>
</feature>
<dbReference type="HOGENOM" id="CLU_041662_0_0_5"/>
<dbReference type="SUPFAM" id="SSF110997">
    <property type="entry name" value="Sporulation related repeat"/>
    <property type="match status" value="1"/>
</dbReference>
<dbReference type="GO" id="GO:0042834">
    <property type="term" value="F:peptidoglycan binding"/>
    <property type="evidence" value="ECO:0007669"/>
    <property type="project" value="InterPro"/>
</dbReference>
<organism evidence="4 5">
    <name type="scientific">Afipia broomeae ATCC 49717</name>
    <dbReference type="NCBI Taxonomy" id="883078"/>
    <lineage>
        <taxon>Bacteria</taxon>
        <taxon>Pseudomonadati</taxon>
        <taxon>Pseudomonadota</taxon>
        <taxon>Alphaproteobacteria</taxon>
        <taxon>Hyphomicrobiales</taxon>
        <taxon>Nitrobacteraceae</taxon>
        <taxon>Afipia</taxon>
    </lineage>
</organism>
<evidence type="ECO:0000256" key="2">
    <source>
        <dbReference type="SAM" id="Phobius"/>
    </source>
</evidence>
<sequence>MANQYRDRPFPADDDYGRDQSRMAQPQGESDPLAELARLIGQADPFSNFGREQQAQPARHEPRDQYAAHEPAAEEEDVPAVRPSWLQNLAAARQAPQEPAYREDSYREEPYREPERYDPPYADERHHQSQDHIYGQHAPRFDHSGYDPVLTGQGRGQQVASDRYDDVLYGRPDHDPGRDDFTAQGGHYDEGGYDRPPYGEDFEQEAPKARRGGMMTVVVVLLLAVVGTGAAFAYRTFVGSPRSGEPPVIRADAGPNKIIPPGAGDGSSKQITDRVGDKSPERVVSREEQPVDVNARTGPRVVFPPLTQNANPPSVASASTSARPTGAGVGNGTLTGGEEPRKIRTLSIRPDQPDSAAAAPAAPARAQSPAQRTSTTAPASTASTGAPSANAPVSLSPQAQPPAAPADRQKVAAISPAAVTGGGAYVQVSSQKSEADAKASFKSIQGKYASILGSRTATIHKAEIAGKGTFYRAMVGPFGTNEEAAAFCGNLKTAGGQCVVQRR</sequence>
<feature type="compositionally biased region" description="Basic and acidic residues" evidence="1">
    <location>
        <begin position="1"/>
        <end position="21"/>
    </location>
</feature>
<proteinExistence type="predicted"/>
<dbReference type="InterPro" id="IPR007730">
    <property type="entry name" value="SPOR-like_dom"/>
</dbReference>
<dbReference type="PATRIC" id="fig|883078.3.peg.2014"/>
<feature type="region of interest" description="Disordered" evidence="1">
    <location>
        <begin position="1"/>
        <end position="203"/>
    </location>
</feature>
<evidence type="ECO:0000313" key="5">
    <source>
        <dbReference type="Proteomes" id="UP000001096"/>
    </source>
</evidence>
<feature type="region of interest" description="Disordered" evidence="1">
    <location>
        <begin position="253"/>
        <end position="410"/>
    </location>
</feature>
<feature type="transmembrane region" description="Helical" evidence="2">
    <location>
        <begin position="214"/>
        <end position="234"/>
    </location>
</feature>
<protein>
    <recommendedName>
        <fullName evidence="3">SPOR domain-containing protein</fullName>
    </recommendedName>
</protein>
<keyword evidence="2" id="KW-0472">Membrane</keyword>
<reference evidence="4 5" key="1">
    <citation type="submission" date="2012-04" db="EMBL/GenBank/DDBJ databases">
        <title>The Genome Sequence of Afipia broomeae ATCC 49717.</title>
        <authorList>
            <consortium name="The Broad Institute Genome Sequencing Platform"/>
            <person name="Earl A."/>
            <person name="Ward D."/>
            <person name="Feldgarden M."/>
            <person name="Gevers D."/>
            <person name="Huys G."/>
            <person name="Walker B."/>
            <person name="Young S.K."/>
            <person name="Zeng Q."/>
            <person name="Gargeya S."/>
            <person name="Fitzgerald M."/>
            <person name="Haas B."/>
            <person name="Abouelleil A."/>
            <person name="Alvarado L."/>
            <person name="Arachchi H.M."/>
            <person name="Berlin A."/>
            <person name="Chapman S.B."/>
            <person name="Goldberg J."/>
            <person name="Griggs A."/>
            <person name="Gujja S."/>
            <person name="Hansen M."/>
            <person name="Howarth C."/>
            <person name="Imamovic A."/>
            <person name="Larimer J."/>
            <person name="McCowen C."/>
            <person name="Montmayeur A."/>
            <person name="Murphy C."/>
            <person name="Neiman D."/>
            <person name="Pearson M."/>
            <person name="Priest M."/>
            <person name="Roberts A."/>
            <person name="Saif S."/>
            <person name="Shea T."/>
            <person name="Sisk P."/>
            <person name="Sykes S."/>
            <person name="Wortman J."/>
            <person name="Nusbaum C."/>
            <person name="Birren B."/>
        </authorList>
    </citation>
    <scope>NUCLEOTIDE SEQUENCE [LARGE SCALE GENOMIC DNA]</scope>
    <source>
        <strain evidence="4 5">ATCC 49717</strain>
    </source>
</reference>
<evidence type="ECO:0000313" key="4">
    <source>
        <dbReference type="EMBL" id="EKS38121.1"/>
    </source>
</evidence>
<dbReference type="PROSITE" id="PS51724">
    <property type="entry name" value="SPOR"/>
    <property type="match status" value="1"/>
</dbReference>
<evidence type="ECO:0000259" key="3">
    <source>
        <dbReference type="PROSITE" id="PS51724"/>
    </source>
</evidence>
<dbReference type="RefSeq" id="WP_006020680.1">
    <property type="nucleotide sequence ID" value="NZ_KB375282.1"/>
</dbReference>
<dbReference type="eggNOG" id="COG3115">
    <property type="taxonomic scope" value="Bacteria"/>
</dbReference>
<dbReference type="InterPro" id="IPR036680">
    <property type="entry name" value="SPOR-like_sf"/>
</dbReference>
<dbReference type="Proteomes" id="UP000001096">
    <property type="component" value="Unassembled WGS sequence"/>
</dbReference>
<feature type="compositionally biased region" description="Basic and acidic residues" evidence="1">
    <location>
        <begin position="162"/>
        <end position="193"/>
    </location>
</feature>
<evidence type="ECO:0000256" key="1">
    <source>
        <dbReference type="SAM" id="MobiDB-lite"/>
    </source>
</evidence>
<feature type="compositionally biased region" description="Basic and acidic residues" evidence="1">
    <location>
        <begin position="271"/>
        <end position="289"/>
    </location>
</feature>
<dbReference type="EMBL" id="AGWX01000003">
    <property type="protein sequence ID" value="EKS38121.1"/>
    <property type="molecule type" value="Genomic_DNA"/>
</dbReference>
<feature type="domain" description="SPOR" evidence="3">
    <location>
        <begin position="418"/>
        <end position="503"/>
    </location>
</feature>
<dbReference type="Pfam" id="PF05036">
    <property type="entry name" value="SPOR"/>
    <property type="match status" value="1"/>
</dbReference>
<feature type="compositionally biased region" description="Basic and acidic residues" evidence="1">
    <location>
        <begin position="100"/>
        <end position="130"/>
    </location>
</feature>
<dbReference type="Gene3D" id="3.30.70.1070">
    <property type="entry name" value="Sporulation related repeat"/>
    <property type="match status" value="1"/>
</dbReference>
<keyword evidence="2" id="KW-0812">Transmembrane</keyword>
<gene>
    <name evidence="4" type="ORF">HMPREF9695_01961</name>
</gene>
<name>K8P9B8_9BRAD</name>
<keyword evidence="2" id="KW-1133">Transmembrane helix</keyword>
<dbReference type="AlphaFoldDB" id="K8P9B8"/>
<comment type="caution">
    <text evidence="4">The sequence shown here is derived from an EMBL/GenBank/DDBJ whole genome shotgun (WGS) entry which is preliminary data.</text>
</comment>
<keyword evidence="5" id="KW-1185">Reference proteome</keyword>
<accession>K8P9B8</accession>
<feature type="compositionally biased region" description="Basic and acidic residues" evidence="1">
    <location>
        <begin position="58"/>
        <end position="67"/>
    </location>
</feature>